<keyword evidence="2 7" id="KW-0489">Methyltransferase</keyword>
<dbReference type="PIRSF" id="PIRSF003085">
    <property type="entry name" value="CMAS"/>
    <property type="match status" value="1"/>
</dbReference>
<dbReference type="EC" id="2.1.1.-" evidence="7"/>
<feature type="domain" description="Polyketide synthase-like methyltransferase" evidence="6">
    <location>
        <begin position="165"/>
        <end position="401"/>
    </location>
</feature>
<evidence type="ECO:0000313" key="7">
    <source>
        <dbReference type="EMBL" id="MBT0771172.1"/>
    </source>
</evidence>
<comment type="caution">
    <text evidence="7">The sequence shown here is derived from an EMBL/GenBank/DDBJ whole genome shotgun (WGS) entry which is preliminary data.</text>
</comment>
<evidence type="ECO:0000313" key="8">
    <source>
        <dbReference type="Proteomes" id="UP001197247"/>
    </source>
</evidence>
<evidence type="ECO:0000256" key="5">
    <source>
        <dbReference type="ARBA" id="ARBA00023098"/>
    </source>
</evidence>
<keyword evidence="4" id="KW-0949">S-adenosyl-L-methionine</keyword>
<sequence>MSLSTILGRMDDDAQPLLLADIFDELLTEPSPVRFTAYDGSATGPADAEIGIHLNTPRAAAYMATAPGSLGMARAYVSGDIQVTGVHPGNPYALLAVMDQIQWRRPDVRTALRIARSLGMKRLVPPPPPPQEALPDWRRTLEGLRHSKHRDAEAIHHHYDVSNEFYEMLLGGSMTYTCACYPHEDATLEEAQYNKYDLVARKLGLKPGMRLLDVGCGWGGMVRHAAQHYGVKALGVTLSAEQAEWAQQEIKRQGLEDLAEVRFGDYRDVIEGEFDAVSSIGLTEHIGVGNYPSYFEFLHSKLRAGGRLLNHTITRPDNIHTARVRGGFIDRYIFPDGELTGAGGVIVALQNAGLEMKHEENLREHYARTCAAWCENLVANWDAAVAEVGEATAKIWGMYLAGSSLGFDKRQIELHQILAVRPDERGRSSWPLRPDWGV</sequence>
<dbReference type="InterPro" id="IPR029063">
    <property type="entry name" value="SAM-dependent_MTases_sf"/>
</dbReference>
<dbReference type="GO" id="GO:0032259">
    <property type="term" value="P:methylation"/>
    <property type="evidence" value="ECO:0007669"/>
    <property type="project" value="UniProtKB-KW"/>
</dbReference>
<keyword evidence="5" id="KW-0443">Lipid metabolism</keyword>
<evidence type="ECO:0000256" key="1">
    <source>
        <dbReference type="ARBA" id="ARBA00010815"/>
    </source>
</evidence>
<dbReference type="InterPro" id="IPR020803">
    <property type="entry name" value="MeTfrase_dom"/>
</dbReference>
<dbReference type="CDD" id="cd02440">
    <property type="entry name" value="AdoMet_MTases"/>
    <property type="match status" value="1"/>
</dbReference>
<evidence type="ECO:0000256" key="2">
    <source>
        <dbReference type="ARBA" id="ARBA00022603"/>
    </source>
</evidence>
<evidence type="ECO:0000256" key="4">
    <source>
        <dbReference type="ARBA" id="ARBA00022691"/>
    </source>
</evidence>
<dbReference type="Proteomes" id="UP001197247">
    <property type="component" value="Unassembled WGS sequence"/>
</dbReference>
<dbReference type="PANTHER" id="PTHR43667:SF1">
    <property type="entry name" value="CYCLOPROPANE-FATTY-ACYL-PHOSPHOLIPID SYNTHASE"/>
    <property type="match status" value="1"/>
</dbReference>
<dbReference type="SUPFAM" id="SSF53335">
    <property type="entry name" value="S-adenosyl-L-methionine-dependent methyltransferases"/>
    <property type="match status" value="1"/>
</dbReference>
<organism evidence="7 8">
    <name type="scientific">Kineosporia corallincola</name>
    <dbReference type="NCBI Taxonomy" id="2835133"/>
    <lineage>
        <taxon>Bacteria</taxon>
        <taxon>Bacillati</taxon>
        <taxon>Actinomycetota</taxon>
        <taxon>Actinomycetes</taxon>
        <taxon>Kineosporiales</taxon>
        <taxon>Kineosporiaceae</taxon>
        <taxon>Kineosporia</taxon>
    </lineage>
</organism>
<keyword evidence="8" id="KW-1185">Reference proteome</keyword>
<gene>
    <name evidence="7" type="ORF">KIH74_19685</name>
</gene>
<dbReference type="EMBL" id="JAHBAY010000008">
    <property type="protein sequence ID" value="MBT0771172.1"/>
    <property type="molecule type" value="Genomic_DNA"/>
</dbReference>
<dbReference type="SMART" id="SM00828">
    <property type="entry name" value="PKS_MT"/>
    <property type="match status" value="1"/>
</dbReference>
<reference evidence="7 8" key="1">
    <citation type="submission" date="2021-05" db="EMBL/GenBank/DDBJ databases">
        <title>Kineosporia and Streptomyces sp. nov. two new marine actinobacteria isolated from Coral.</title>
        <authorList>
            <person name="Buangrab K."/>
            <person name="Sutthacheep M."/>
            <person name="Yeemin T."/>
            <person name="Harunari E."/>
            <person name="Igarashi Y."/>
            <person name="Kanchanasin P."/>
            <person name="Tanasupawat S."/>
            <person name="Phongsopitanun W."/>
        </authorList>
    </citation>
    <scope>NUCLEOTIDE SEQUENCE [LARGE SCALE GENOMIC DNA]</scope>
    <source>
        <strain evidence="7 8">J2-2</strain>
    </source>
</reference>
<accession>A0ABS5TJA1</accession>
<dbReference type="InterPro" id="IPR003333">
    <property type="entry name" value="CMAS"/>
</dbReference>
<dbReference type="Gene3D" id="3.40.50.150">
    <property type="entry name" value="Vaccinia Virus protein VP39"/>
    <property type="match status" value="1"/>
</dbReference>
<protein>
    <submittedName>
        <fullName evidence="7">Class I SAM-dependent methyltransferase</fullName>
        <ecNumber evidence="7">2.1.1.-</ecNumber>
    </submittedName>
</protein>
<proteinExistence type="inferred from homology"/>
<name>A0ABS5TJA1_9ACTN</name>
<dbReference type="Pfam" id="PF02353">
    <property type="entry name" value="CMAS"/>
    <property type="match status" value="1"/>
</dbReference>
<dbReference type="InterPro" id="IPR050723">
    <property type="entry name" value="CFA/CMAS"/>
</dbReference>
<keyword evidence="3 7" id="KW-0808">Transferase</keyword>
<dbReference type="PANTHER" id="PTHR43667">
    <property type="entry name" value="CYCLOPROPANE-FATTY-ACYL-PHOSPHOLIPID SYNTHASE"/>
    <property type="match status" value="1"/>
</dbReference>
<dbReference type="GO" id="GO:0008168">
    <property type="term" value="F:methyltransferase activity"/>
    <property type="evidence" value="ECO:0007669"/>
    <property type="project" value="UniProtKB-KW"/>
</dbReference>
<evidence type="ECO:0000256" key="3">
    <source>
        <dbReference type="ARBA" id="ARBA00022679"/>
    </source>
</evidence>
<evidence type="ECO:0000259" key="6">
    <source>
        <dbReference type="SMART" id="SM00828"/>
    </source>
</evidence>
<comment type="similarity">
    <text evidence="1">Belongs to the CFA/CMAS family.</text>
</comment>